<dbReference type="AlphaFoldDB" id="A0A835XJ82"/>
<organism evidence="3 4">
    <name type="scientific">Edaphochlamys debaryana</name>
    <dbReference type="NCBI Taxonomy" id="47281"/>
    <lineage>
        <taxon>Eukaryota</taxon>
        <taxon>Viridiplantae</taxon>
        <taxon>Chlorophyta</taxon>
        <taxon>core chlorophytes</taxon>
        <taxon>Chlorophyceae</taxon>
        <taxon>CS clade</taxon>
        <taxon>Chlamydomonadales</taxon>
        <taxon>Chlamydomonadales incertae sedis</taxon>
        <taxon>Edaphochlamys</taxon>
    </lineage>
</organism>
<reference evidence="3" key="1">
    <citation type="journal article" date="2020" name="bioRxiv">
        <title>Comparative genomics of Chlamydomonas.</title>
        <authorList>
            <person name="Craig R.J."/>
            <person name="Hasan A.R."/>
            <person name="Ness R.W."/>
            <person name="Keightley P.D."/>
        </authorList>
    </citation>
    <scope>NUCLEOTIDE SEQUENCE</scope>
    <source>
        <strain evidence="3">CCAP 11/70</strain>
    </source>
</reference>
<protein>
    <submittedName>
        <fullName evidence="3">Uncharacterized protein</fullName>
    </submittedName>
</protein>
<keyword evidence="4" id="KW-1185">Reference proteome</keyword>
<keyword evidence="2" id="KW-0732">Signal</keyword>
<comment type="caution">
    <text evidence="3">The sequence shown here is derived from an EMBL/GenBank/DDBJ whole genome shotgun (WGS) entry which is preliminary data.</text>
</comment>
<evidence type="ECO:0000256" key="2">
    <source>
        <dbReference type="SAM" id="SignalP"/>
    </source>
</evidence>
<dbReference type="OrthoDB" id="528995at2759"/>
<sequence length="550" mass="59737">MMRATRILALAALAVACFGTTAFAESATYNGTDGHVYTLQTGLIGDMRTWEDAKSFCNGVQFNGQPSLLSPYRNPAVGDSENAVATLCARRTCWINEPTRPGNDRLGEQLCALKTALNEDVFQGCFQVVSFVCRSASPVNAVSTPAPAPSAPTAAPPTPSPSGDNGTQVSDGPARQKQYVGLNGRVYTLFFLGAQRTWGEAAAYCQAIGMEHSPYRTDLYGADSVYAVNLLCARSTRTTCWLGEEPSDDNTLCPMLDQRGESHFQDCGQPLAFVCRTLLGDSEGAESTPSIQPSRWQLAPVVVDSRLGSDGRRYVLYSGPDRNRRTHRQALDYCMSMGQEMASYMPEQGLASANAVEALCRGSGRLLTSWVFNPSVDGLCSVFSAADSRVYLQGCNQLVSWVCRTARPIDYPNLDGDEELPPVPAIPNPPATIDWTGPNDGMIYTLYNGDAPNRRNYTDAAAFCASVGAELSPFNRRNPDGDSVAAVRALCGGARTTCWVRERLVGSDQQFCPLVSQEVKALWQDCDQRINFVCRVRAPPSHRRLMSMRG</sequence>
<dbReference type="Proteomes" id="UP000612055">
    <property type="component" value="Unassembled WGS sequence"/>
</dbReference>
<evidence type="ECO:0000313" key="4">
    <source>
        <dbReference type="Proteomes" id="UP000612055"/>
    </source>
</evidence>
<dbReference type="EMBL" id="JAEHOE010000150">
    <property type="protein sequence ID" value="KAG2484439.1"/>
    <property type="molecule type" value="Genomic_DNA"/>
</dbReference>
<accession>A0A835XJ82</accession>
<gene>
    <name evidence="3" type="ORF">HYH03_016749</name>
</gene>
<name>A0A835XJ82_9CHLO</name>
<feature type="region of interest" description="Disordered" evidence="1">
    <location>
        <begin position="142"/>
        <end position="173"/>
    </location>
</feature>
<dbReference type="PROSITE" id="PS51257">
    <property type="entry name" value="PROKAR_LIPOPROTEIN"/>
    <property type="match status" value="1"/>
</dbReference>
<feature type="compositionally biased region" description="Pro residues" evidence="1">
    <location>
        <begin position="146"/>
        <end position="160"/>
    </location>
</feature>
<feature type="chain" id="PRO_5032627633" evidence="2">
    <location>
        <begin position="25"/>
        <end position="550"/>
    </location>
</feature>
<evidence type="ECO:0000256" key="1">
    <source>
        <dbReference type="SAM" id="MobiDB-lite"/>
    </source>
</evidence>
<evidence type="ECO:0000313" key="3">
    <source>
        <dbReference type="EMBL" id="KAG2484439.1"/>
    </source>
</evidence>
<feature type="signal peptide" evidence="2">
    <location>
        <begin position="1"/>
        <end position="24"/>
    </location>
</feature>
<proteinExistence type="predicted"/>